<feature type="non-terminal residue" evidence="1">
    <location>
        <position position="95"/>
    </location>
</feature>
<dbReference type="STRING" id="6337.A0A0V0W931"/>
<organism evidence="1 2">
    <name type="scientific">Trichinella pseudospiralis</name>
    <name type="common">Parasitic roundworm</name>
    <dbReference type="NCBI Taxonomy" id="6337"/>
    <lineage>
        <taxon>Eukaryota</taxon>
        <taxon>Metazoa</taxon>
        <taxon>Ecdysozoa</taxon>
        <taxon>Nematoda</taxon>
        <taxon>Enoplea</taxon>
        <taxon>Dorylaimia</taxon>
        <taxon>Trichinellida</taxon>
        <taxon>Trichinellidae</taxon>
        <taxon>Trichinella</taxon>
    </lineage>
</organism>
<comment type="caution">
    <text evidence="1">The sequence shown here is derived from an EMBL/GenBank/DDBJ whole genome shotgun (WGS) entry which is preliminary data.</text>
</comment>
<name>A0A0V0W931_TRIPS</name>
<gene>
    <name evidence="1" type="ORF">T4E_5519</name>
</gene>
<evidence type="ECO:0000313" key="1">
    <source>
        <dbReference type="EMBL" id="KRX72348.1"/>
    </source>
</evidence>
<protein>
    <submittedName>
        <fullName evidence="1">Uncharacterized protein</fullName>
    </submittedName>
</protein>
<evidence type="ECO:0000313" key="2">
    <source>
        <dbReference type="Proteomes" id="UP000054815"/>
    </source>
</evidence>
<accession>A0A0V0W931</accession>
<dbReference type="Proteomes" id="UP000054815">
    <property type="component" value="Unassembled WGS sequence"/>
</dbReference>
<dbReference type="AlphaFoldDB" id="A0A0V0W931"/>
<proteinExistence type="predicted"/>
<sequence length="95" mass="10998">MLFAHLNFKMKYRTAAHCMYEKAKRLEAEPASTLNSQSSALYLATTALNFARPQFRYLYFNQQLITLEQLRAEALLVESALRVDNGKLQRRPTVD</sequence>
<reference evidence="1 2" key="1">
    <citation type="submission" date="2015-01" db="EMBL/GenBank/DDBJ databases">
        <title>Evolution of Trichinella species and genotypes.</title>
        <authorList>
            <person name="Korhonen P.K."/>
            <person name="Edoardo P."/>
            <person name="Giuseppe L.R."/>
            <person name="Gasser R.B."/>
        </authorList>
    </citation>
    <scope>NUCLEOTIDE SEQUENCE [LARGE SCALE GENOMIC DNA]</scope>
    <source>
        <strain evidence="1">ISS141</strain>
    </source>
</reference>
<dbReference type="EMBL" id="JYDU01001129">
    <property type="protein sequence ID" value="KRX72348.1"/>
    <property type="molecule type" value="Genomic_DNA"/>
</dbReference>